<evidence type="ECO:0000313" key="2">
    <source>
        <dbReference type="Proteomes" id="UP000494172"/>
    </source>
</evidence>
<organism evidence="1 2">
    <name type="scientific">Burkholderia arboris</name>
    <dbReference type="NCBI Taxonomy" id="488730"/>
    <lineage>
        <taxon>Bacteria</taxon>
        <taxon>Pseudomonadati</taxon>
        <taxon>Pseudomonadota</taxon>
        <taxon>Betaproteobacteria</taxon>
        <taxon>Burkholderiales</taxon>
        <taxon>Burkholderiaceae</taxon>
        <taxon>Burkholderia</taxon>
        <taxon>Burkholderia cepacia complex</taxon>
    </lineage>
</organism>
<dbReference type="Proteomes" id="UP000494172">
    <property type="component" value="Unassembled WGS sequence"/>
</dbReference>
<comment type="caution">
    <text evidence="1">The sequence shown here is derived from an EMBL/GenBank/DDBJ whole genome shotgun (WGS) entry which is preliminary data.</text>
</comment>
<sequence>MPLPYRAGMAVVVPGPGHALRIAESMYVT</sequence>
<gene>
    <name evidence="1" type="ORF">BAR24066_05145</name>
</gene>
<dbReference type="AlphaFoldDB" id="A0A9Q9SMI2"/>
<proteinExistence type="predicted"/>
<reference evidence="1 2" key="1">
    <citation type="submission" date="2019-09" db="EMBL/GenBank/DDBJ databases">
        <authorList>
            <person name="Depoorter E."/>
        </authorList>
    </citation>
    <scope>NUCLEOTIDE SEQUENCE [LARGE SCALE GENOMIC DNA]</scope>
    <source>
        <strain evidence="1">LMG 24066</strain>
    </source>
</reference>
<dbReference type="EMBL" id="CABVPX010000024">
    <property type="protein sequence ID" value="VWC07663.1"/>
    <property type="molecule type" value="Genomic_DNA"/>
</dbReference>
<protein>
    <submittedName>
        <fullName evidence="1">Uncharacterized protein</fullName>
    </submittedName>
</protein>
<name>A0A9Q9SMI2_9BURK</name>
<evidence type="ECO:0000313" key="1">
    <source>
        <dbReference type="EMBL" id="VWC07663.1"/>
    </source>
</evidence>
<accession>A0A9Q9SMI2</accession>